<dbReference type="Pfam" id="PF05783">
    <property type="entry name" value="DLIC"/>
    <property type="match status" value="2"/>
</dbReference>
<evidence type="ECO:0000256" key="1">
    <source>
        <dbReference type="ARBA" id="ARBA00004245"/>
    </source>
</evidence>
<dbReference type="InterPro" id="IPR022780">
    <property type="entry name" value="Dynein_light_int_chain"/>
</dbReference>
<feature type="compositionally biased region" description="Gly residues" evidence="10">
    <location>
        <begin position="550"/>
        <end position="563"/>
    </location>
</feature>
<sequence>MSSSVGVGSSSTPGPSSAAGAASGTGSGGAASTSTQRPMGTTREDTGTGTDLWSDILRSANRQKGYGKKNVLLLYRVDTSDVNRFELEGVGSEMAACWRRVRGCTTDQLDFIRADAPPPAERSRGRTHLLNQLTSGRTARRRQNKRNPGSSAENKDGRGTLALGYEVMDVREEGDEGESSRVESREWDGMRDGEARSGALVVVVCKGSGAEVIACGCYPGLPGLERGRPARVHILPPELASVNDQPHTPKSSPGFAGLQSHLQHYVEPSAPTPGVTSPGSTPALSSIASMAYGNAGPLLPLGPGTLTLNSAGVPIVVVLTRADLMDSAGEGLGMKGAAWEERTDWVQQVLRTICLAYGASLFYTAPTQPTTYTLLRSYLLHRLYSIPPPLTSDNSAAQSIPIPTSHASARFPFPRRANVLDGDAVMVPSGWDSWGKINVLREGFDPARVGSALEASLGGLKDGQGVQDAERLERIWESMIPEVERVKLNQGAGVNTTVESEQSFLSRHLDALLKDPNRDPRQSFRHAANTASANASHSHSASGAATSAGAGTGPGTKDAGGSGEMDRESRYAGYGGVVGPMGTGGLSLPGVEKAMVEMEGGGAEEIRERFARLGRRESARGGAGLPGPLSPTGSAATGDRAQPATNEALHNFSYPLADDLFSATSILEDNRLRFARNVRRTGLLTLAQFQGLLANKGKSATPSRSTSAAKTPVTEDKRERTVSGGSAKTDRS</sequence>
<comment type="subcellular location">
    <subcellularLocation>
        <location evidence="1">Cytoplasm</location>
        <location evidence="1">Cytoskeleton</location>
    </subcellularLocation>
</comment>
<dbReference type="GO" id="GO:0000226">
    <property type="term" value="P:microtubule cytoskeleton organization"/>
    <property type="evidence" value="ECO:0007669"/>
    <property type="project" value="TreeGrafter"/>
</dbReference>
<dbReference type="GO" id="GO:0045504">
    <property type="term" value="F:dynein heavy chain binding"/>
    <property type="evidence" value="ECO:0007669"/>
    <property type="project" value="TreeGrafter"/>
</dbReference>
<reference evidence="11 12" key="1">
    <citation type="submission" date="2018-11" db="EMBL/GenBank/DDBJ databases">
        <title>Genome sequence of Saitozyma podzolica DSM 27192.</title>
        <authorList>
            <person name="Aliyu H."/>
            <person name="Gorte O."/>
            <person name="Ochsenreither K."/>
        </authorList>
    </citation>
    <scope>NUCLEOTIDE SEQUENCE [LARGE SCALE GENOMIC DNA]</scope>
    <source>
        <strain evidence="11 12">DSM 27192</strain>
    </source>
</reference>
<dbReference type="EMBL" id="RSCD01000022">
    <property type="protein sequence ID" value="RSH83998.1"/>
    <property type="molecule type" value="Genomic_DNA"/>
</dbReference>
<keyword evidence="12" id="KW-1185">Reference proteome</keyword>
<dbReference type="STRING" id="1890683.A0A427XYN8"/>
<dbReference type="GO" id="GO:0005868">
    <property type="term" value="C:cytoplasmic dynein complex"/>
    <property type="evidence" value="ECO:0007669"/>
    <property type="project" value="InterPro"/>
</dbReference>
<evidence type="ECO:0000256" key="2">
    <source>
        <dbReference type="ARBA" id="ARBA00022448"/>
    </source>
</evidence>
<dbReference type="Proteomes" id="UP000279259">
    <property type="component" value="Unassembled WGS sequence"/>
</dbReference>
<evidence type="ECO:0000313" key="12">
    <source>
        <dbReference type="Proteomes" id="UP000279259"/>
    </source>
</evidence>
<keyword evidence="9" id="KW-0206">Cytoskeleton</keyword>
<keyword evidence="5" id="KW-0547">Nucleotide-binding</keyword>
<gene>
    <name evidence="11" type="ORF">EHS25_005243</name>
</gene>
<evidence type="ECO:0000256" key="7">
    <source>
        <dbReference type="ARBA" id="ARBA00023017"/>
    </source>
</evidence>
<evidence type="ECO:0000256" key="10">
    <source>
        <dbReference type="SAM" id="MobiDB-lite"/>
    </source>
</evidence>
<evidence type="ECO:0000256" key="3">
    <source>
        <dbReference type="ARBA" id="ARBA00022490"/>
    </source>
</evidence>
<keyword evidence="7" id="KW-0243">Dynein</keyword>
<feature type="region of interest" description="Disordered" evidence="10">
    <location>
        <begin position="695"/>
        <end position="732"/>
    </location>
</feature>
<feature type="region of interest" description="Disordered" evidence="10">
    <location>
        <begin position="115"/>
        <end position="189"/>
    </location>
</feature>
<feature type="region of interest" description="Disordered" evidence="10">
    <location>
        <begin position="514"/>
        <end position="576"/>
    </location>
</feature>
<keyword evidence="6" id="KW-0067">ATP-binding</keyword>
<evidence type="ECO:0000256" key="5">
    <source>
        <dbReference type="ARBA" id="ARBA00022741"/>
    </source>
</evidence>
<proteinExistence type="predicted"/>
<evidence type="ECO:0008006" key="13">
    <source>
        <dbReference type="Google" id="ProtNLM"/>
    </source>
</evidence>
<feature type="compositionally biased region" description="Low complexity" evidence="10">
    <location>
        <begin position="1"/>
        <end position="22"/>
    </location>
</feature>
<keyword evidence="4" id="KW-0493">Microtubule</keyword>
<dbReference type="AlphaFoldDB" id="A0A427XYN8"/>
<accession>A0A427XYN8</accession>
<dbReference type="PANTHER" id="PTHR12688">
    <property type="entry name" value="DYNEIN LIGHT INTERMEDIATE CHAIN"/>
    <property type="match status" value="1"/>
</dbReference>
<evidence type="ECO:0000256" key="6">
    <source>
        <dbReference type="ARBA" id="ARBA00022840"/>
    </source>
</evidence>
<evidence type="ECO:0000256" key="8">
    <source>
        <dbReference type="ARBA" id="ARBA00023175"/>
    </source>
</evidence>
<evidence type="ECO:0000256" key="9">
    <source>
        <dbReference type="ARBA" id="ARBA00023212"/>
    </source>
</evidence>
<comment type="caution">
    <text evidence="11">The sequence shown here is derived from an EMBL/GenBank/DDBJ whole genome shotgun (WGS) entry which is preliminary data.</text>
</comment>
<feature type="region of interest" description="Disordered" evidence="10">
    <location>
        <begin position="617"/>
        <end position="641"/>
    </location>
</feature>
<dbReference type="GO" id="GO:0005874">
    <property type="term" value="C:microtubule"/>
    <property type="evidence" value="ECO:0007669"/>
    <property type="project" value="UniProtKB-KW"/>
</dbReference>
<dbReference type="GO" id="GO:0007018">
    <property type="term" value="P:microtubule-based movement"/>
    <property type="evidence" value="ECO:0007669"/>
    <property type="project" value="InterPro"/>
</dbReference>
<evidence type="ECO:0000313" key="11">
    <source>
        <dbReference type="EMBL" id="RSH83998.1"/>
    </source>
</evidence>
<dbReference type="OrthoDB" id="27603at2759"/>
<dbReference type="GO" id="GO:0035974">
    <property type="term" value="C:meiotic spindle pole body"/>
    <property type="evidence" value="ECO:0007669"/>
    <property type="project" value="TreeGrafter"/>
</dbReference>
<keyword evidence="3" id="KW-0963">Cytoplasm</keyword>
<keyword evidence="8" id="KW-0505">Motor protein</keyword>
<dbReference type="PANTHER" id="PTHR12688:SF0">
    <property type="entry name" value="DYNEIN LIGHT INTERMEDIATE CHAIN"/>
    <property type="match status" value="1"/>
</dbReference>
<keyword evidence="2" id="KW-0813">Transport</keyword>
<evidence type="ECO:0000256" key="4">
    <source>
        <dbReference type="ARBA" id="ARBA00022701"/>
    </source>
</evidence>
<name>A0A427XYN8_9TREE</name>
<feature type="compositionally biased region" description="Polar residues" evidence="10">
    <location>
        <begin position="698"/>
        <end position="709"/>
    </location>
</feature>
<protein>
    <recommendedName>
        <fullName evidence="13">Dynein light intermediate chain</fullName>
    </recommendedName>
</protein>
<feature type="compositionally biased region" description="Basic and acidic residues" evidence="10">
    <location>
        <begin position="178"/>
        <end position="189"/>
    </location>
</feature>
<organism evidence="11 12">
    <name type="scientific">Saitozyma podzolica</name>
    <dbReference type="NCBI Taxonomy" id="1890683"/>
    <lineage>
        <taxon>Eukaryota</taxon>
        <taxon>Fungi</taxon>
        <taxon>Dikarya</taxon>
        <taxon>Basidiomycota</taxon>
        <taxon>Agaricomycotina</taxon>
        <taxon>Tremellomycetes</taxon>
        <taxon>Tremellales</taxon>
        <taxon>Trimorphomycetaceae</taxon>
        <taxon>Saitozyma</taxon>
    </lineage>
</organism>
<dbReference type="GO" id="GO:0005524">
    <property type="term" value="F:ATP binding"/>
    <property type="evidence" value="ECO:0007669"/>
    <property type="project" value="UniProtKB-KW"/>
</dbReference>
<feature type="region of interest" description="Disordered" evidence="10">
    <location>
        <begin position="1"/>
        <end position="51"/>
    </location>
</feature>
<dbReference type="InterPro" id="IPR008467">
    <property type="entry name" value="Dynein1_light_intermed_chain"/>
</dbReference>
<feature type="compositionally biased region" description="Low complexity" evidence="10">
    <location>
        <begin position="526"/>
        <end position="549"/>
    </location>
</feature>